<keyword evidence="2" id="KW-1133">Transmembrane helix</keyword>
<organism evidence="3 4">
    <name type="scientific">Kineosporia mesophila</name>
    <dbReference type="NCBI Taxonomy" id="566012"/>
    <lineage>
        <taxon>Bacteria</taxon>
        <taxon>Bacillati</taxon>
        <taxon>Actinomycetota</taxon>
        <taxon>Actinomycetes</taxon>
        <taxon>Kineosporiales</taxon>
        <taxon>Kineosporiaceae</taxon>
        <taxon>Kineosporia</taxon>
    </lineage>
</organism>
<evidence type="ECO:0000313" key="4">
    <source>
        <dbReference type="Proteomes" id="UP001501074"/>
    </source>
</evidence>
<protein>
    <recommendedName>
        <fullName evidence="5">DUF5666 domain-containing protein</fullName>
    </recommendedName>
</protein>
<dbReference type="RefSeq" id="WP_231483146.1">
    <property type="nucleotide sequence ID" value="NZ_BAAAZO010000003.1"/>
</dbReference>
<evidence type="ECO:0000256" key="2">
    <source>
        <dbReference type="SAM" id="Phobius"/>
    </source>
</evidence>
<gene>
    <name evidence="3" type="ORF">GCM10022223_21590</name>
</gene>
<dbReference type="EMBL" id="BAAAZO010000003">
    <property type="protein sequence ID" value="GAA3605514.1"/>
    <property type="molecule type" value="Genomic_DNA"/>
</dbReference>
<accession>A0ABP6ZIA9</accession>
<proteinExistence type="predicted"/>
<comment type="caution">
    <text evidence="3">The sequence shown here is derived from an EMBL/GenBank/DDBJ whole genome shotgun (WGS) entry which is preliminary data.</text>
</comment>
<reference evidence="4" key="1">
    <citation type="journal article" date="2019" name="Int. J. Syst. Evol. Microbiol.">
        <title>The Global Catalogue of Microorganisms (GCM) 10K type strain sequencing project: providing services to taxonomists for standard genome sequencing and annotation.</title>
        <authorList>
            <consortium name="The Broad Institute Genomics Platform"/>
            <consortium name="The Broad Institute Genome Sequencing Center for Infectious Disease"/>
            <person name="Wu L."/>
            <person name="Ma J."/>
        </authorList>
    </citation>
    <scope>NUCLEOTIDE SEQUENCE [LARGE SCALE GENOMIC DNA]</scope>
    <source>
        <strain evidence="4">JCM 16902</strain>
    </source>
</reference>
<evidence type="ECO:0000256" key="1">
    <source>
        <dbReference type="SAM" id="MobiDB-lite"/>
    </source>
</evidence>
<feature type="transmembrane region" description="Helical" evidence="2">
    <location>
        <begin position="57"/>
        <end position="77"/>
    </location>
</feature>
<keyword evidence="2" id="KW-0812">Transmembrane</keyword>
<keyword evidence="2" id="KW-0472">Membrane</keyword>
<dbReference type="Proteomes" id="UP001501074">
    <property type="component" value="Unassembled WGS sequence"/>
</dbReference>
<sequence>MTADSTSPTGIDRTALQPGVPSYEPVPQGRNGDQAPIQPADDDLDLLAESNRRMGKVTIALMAAVLAGLAFIGGVAVQKQFGNSSGGAPGGGMSAMGGGQSRGGYGQSGALPGGGGGYGGGGFGGQSGSAGGSAGASGNQASTSPVVVGTVTKVSGRTLIVKNFSGTAVTVKVPQGTTVTDSSATALSGLVKGVSVSVVGTKAGDGVVTATSISAS</sequence>
<name>A0ABP6ZIA9_9ACTN</name>
<evidence type="ECO:0008006" key="5">
    <source>
        <dbReference type="Google" id="ProtNLM"/>
    </source>
</evidence>
<feature type="region of interest" description="Disordered" evidence="1">
    <location>
        <begin position="1"/>
        <end position="40"/>
    </location>
</feature>
<evidence type="ECO:0000313" key="3">
    <source>
        <dbReference type="EMBL" id="GAA3605514.1"/>
    </source>
</evidence>
<keyword evidence="4" id="KW-1185">Reference proteome</keyword>